<keyword evidence="3" id="KW-1185">Reference proteome</keyword>
<name>A0A1E7FJW5_9STRA</name>
<keyword evidence="1" id="KW-0472">Membrane</keyword>
<dbReference type="KEGG" id="fcy:FRACYDRAFT_236724"/>
<dbReference type="InParanoid" id="A0A1E7FJW5"/>
<feature type="transmembrane region" description="Helical" evidence="1">
    <location>
        <begin position="12"/>
        <end position="33"/>
    </location>
</feature>
<feature type="transmembrane region" description="Helical" evidence="1">
    <location>
        <begin position="39"/>
        <end position="59"/>
    </location>
</feature>
<dbReference type="EMBL" id="KV784356">
    <property type="protein sequence ID" value="OEU18448.1"/>
    <property type="molecule type" value="Genomic_DNA"/>
</dbReference>
<evidence type="ECO:0000313" key="2">
    <source>
        <dbReference type="EMBL" id="OEU18448.1"/>
    </source>
</evidence>
<keyword evidence="1" id="KW-1133">Transmembrane helix</keyword>
<sequence>MVIQIFVTIIEFCVIFVFGLCFVGNGANLQAWFGVNGRTVIVLPLPVAWSLALDIPLLPTAKFKTGTHLKSVFLINRIGVVTVTAILYKVESSNENHCIALYEVTTKYEVS</sequence>
<evidence type="ECO:0000256" key="1">
    <source>
        <dbReference type="SAM" id="Phobius"/>
    </source>
</evidence>
<dbReference type="AlphaFoldDB" id="A0A1E7FJW5"/>
<protein>
    <submittedName>
        <fullName evidence="2">Uncharacterized protein</fullName>
    </submittedName>
</protein>
<accession>A0A1E7FJW5</accession>
<feature type="transmembrane region" description="Helical" evidence="1">
    <location>
        <begin position="71"/>
        <end position="88"/>
    </location>
</feature>
<organism evidence="2 3">
    <name type="scientific">Fragilariopsis cylindrus CCMP1102</name>
    <dbReference type="NCBI Taxonomy" id="635003"/>
    <lineage>
        <taxon>Eukaryota</taxon>
        <taxon>Sar</taxon>
        <taxon>Stramenopiles</taxon>
        <taxon>Ochrophyta</taxon>
        <taxon>Bacillariophyta</taxon>
        <taxon>Bacillariophyceae</taxon>
        <taxon>Bacillariophycidae</taxon>
        <taxon>Bacillariales</taxon>
        <taxon>Bacillariaceae</taxon>
        <taxon>Fragilariopsis</taxon>
    </lineage>
</organism>
<evidence type="ECO:0000313" key="3">
    <source>
        <dbReference type="Proteomes" id="UP000095751"/>
    </source>
</evidence>
<gene>
    <name evidence="2" type="ORF">FRACYDRAFT_236724</name>
</gene>
<proteinExistence type="predicted"/>
<keyword evidence="1" id="KW-0812">Transmembrane</keyword>
<reference evidence="2 3" key="1">
    <citation type="submission" date="2016-09" db="EMBL/GenBank/DDBJ databases">
        <title>Extensive genetic diversity and differential bi-allelic expression allows diatom success in the polar Southern Ocean.</title>
        <authorList>
            <consortium name="DOE Joint Genome Institute"/>
            <person name="Mock T."/>
            <person name="Otillar R.P."/>
            <person name="Strauss J."/>
            <person name="Dupont C."/>
            <person name="Frickenhaus S."/>
            <person name="Maumus F."/>
            <person name="Mcmullan M."/>
            <person name="Sanges R."/>
            <person name="Schmutz J."/>
            <person name="Toseland A."/>
            <person name="Valas R."/>
            <person name="Veluchamy A."/>
            <person name="Ward B.J."/>
            <person name="Allen A."/>
            <person name="Barry K."/>
            <person name="Falciatore A."/>
            <person name="Ferrante M."/>
            <person name="Fortunato A.E."/>
            <person name="Gloeckner G."/>
            <person name="Gruber A."/>
            <person name="Hipkin R."/>
            <person name="Janech M."/>
            <person name="Kroth P."/>
            <person name="Leese F."/>
            <person name="Lindquist E."/>
            <person name="Lyon B.R."/>
            <person name="Martin J."/>
            <person name="Mayer C."/>
            <person name="Parker M."/>
            <person name="Quesneville H."/>
            <person name="Raymond J."/>
            <person name="Uhlig C."/>
            <person name="Valentin K.U."/>
            <person name="Worden A.Z."/>
            <person name="Armbrust E.V."/>
            <person name="Bowler C."/>
            <person name="Green B."/>
            <person name="Moulton V."/>
            <person name="Van Oosterhout C."/>
            <person name="Grigoriev I."/>
        </authorList>
    </citation>
    <scope>NUCLEOTIDE SEQUENCE [LARGE SCALE GENOMIC DNA]</scope>
    <source>
        <strain evidence="2 3">CCMP1102</strain>
    </source>
</reference>
<dbReference type="Proteomes" id="UP000095751">
    <property type="component" value="Unassembled WGS sequence"/>
</dbReference>